<dbReference type="Proteomes" id="UP001314229">
    <property type="component" value="Unassembled WGS sequence"/>
</dbReference>
<comment type="caution">
    <text evidence="1">The sequence shown here is derived from an EMBL/GenBank/DDBJ whole genome shotgun (WGS) entry which is preliminary data.</text>
</comment>
<sequence length="116" mass="12975">MNNGKCWSCSPELSSFRLCNRPILLVCPLQASLERSADSIDTRRKTEISTRNQPCKTSDLSSAVRFITASSNNHLSQRQSSLTKDVQLQFRQPSLRLRRGAPARGPGVSWGSWWGP</sequence>
<protein>
    <submittedName>
        <fullName evidence="1">Uncharacterized protein</fullName>
    </submittedName>
</protein>
<proteinExistence type="predicted"/>
<organism evidence="1 2">
    <name type="scientific">Scomber scombrus</name>
    <name type="common">Atlantic mackerel</name>
    <name type="synonym">Scomber vernalis</name>
    <dbReference type="NCBI Taxonomy" id="13677"/>
    <lineage>
        <taxon>Eukaryota</taxon>
        <taxon>Metazoa</taxon>
        <taxon>Chordata</taxon>
        <taxon>Craniata</taxon>
        <taxon>Vertebrata</taxon>
        <taxon>Euteleostomi</taxon>
        <taxon>Actinopterygii</taxon>
        <taxon>Neopterygii</taxon>
        <taxon>Teleostei</taxon>
        <taxon>Neoteleostei</taxon>
        <taxon>Acanthomorphata</taxon>
        <taxon>Pelagiaria</taxon>
        <taxon>Scombriformes</taxon>
        <taxon>Scombridae</taxon>
        <taxon>Scomber</taxon>
    </lineage>
</organism>
<accession>A0AAV1PH89</accession>
<keyword evidence="2" id="KW-1185">Reference proteome</keyword>
<dbReference type="EMBL" id="CAWUFR010000166">
    <property type="protein sequence ID" value="CAK6970860.1"/>
    <property type="molecule type" value="Genomic_DNA"/>
</dbReference>
<evidence type="ECO:0000313" key="2">
    <source>
        <dbReference type="Proteomes" id="UP001314229"/>
    </source>
</evidence>
<gene>
    <name evidence="1" type="ORF">FSCOSCO3_A027458</name>
</gene>
<dbReference type="AlphaFoldDB" id="A0AAV1PH89"/>
<reference evidence="1 2" key="1">
    <citation type="submission" date="2024-01" db="EMBL/GenBank/DDBJ databases">
        <authorList>
            <person name="Alioto T."/>
            <person name="Alioto T."/>
            <person name="Gomez Garrido J."/>
        </authorList>
    </citation>
    <scope>NUCLEOTIDE SEQUENCE [LARGE SCALE GENOMIC DNA]</scope>
</reference>
<evidence type="ECO:0000313" key="1">
    <source>
        <dbReference type="EMBL" id="CAK6970860.1"/>
    </source>
</evidence>
<name>A0AAV1PH89_SCOSC</name>